<feature type="domain" description="Phosphofurin acidic cluster sorting protein 1/2 C-terminal" evidence="4">
    <location>
        <begin position="384"/>
        <end position="771"/>
    </location>
</feature>
<dbReference type="InterPro" id="IPR057541">
    <property type="entry name" value="PACS1/2_N"/>
</dbReference>
<evidence type="ECO:0000256" key="1">
    <source>
        <dbReference type="ARBA" id="ARBA00008590"/>
    </source>
</evidence>
<dbReference type="InterPro" id="IPR019381">
    <property type="entry name" value="PACS1/2_C"/>
</dbReference>
<comment type="caution">
    <text evidence="7">The sequence shown here is derived from an EMBL/GenBank/DDBJ whole genome shotgun (WGS) entry which is preliminary data.</text>
</comment>
<feature type="domain" description="Phosphofurin acidic cluster sorting protein 1/2 N-terminal C2" evidence="5">
    <location>
        <begin position="7"/>
        <end position="145"/>
    </location>
</feature>
<dbReference type="Proteomes" id="UP000663828">
    <property type="component" value="Unassembled WGS sequence"/>
</dbReference>
<keyword evidence="2" id="KW-0597">Phosphoprotein</keyword>
<sequence>MVTTLMAYAQLEVDNSSTCIPRLCKFTIVRLVLNRLVDGSDLNAIVVAVKIQSNKRTFRCCDIPLQQDGTLDVPVNLQYIITYPHYFKRDINKIQIYIQRRKNRPMIGYKTLARGEINLNQIIQQSQSIDLHLYGNINEKSKQQVRSTTSEDMPTTEGQSRPVGYVSIISLSSTIPNESEAVEPVDLGLASNRLTDKQQQFEKSFNDDDEYNDEEEINSELEDSDMEFNSKNKQKFNPNVIRNKLIQMFKRKGAQARNNPSKILNSNEAETTQFDHQYERILFDRQSDTEEDPPSDISESTIPVDQWSIESVPKPGFTPVEHLQLLKCSEDDAYLMKQSVNNNDSPCDSDTSDPCVDNDPKEIYQEPWPVLELKALPPSVVAIKQLEELYINDRLPESIIFIYTGLNQTNITAAKFKDYNLSVVALNTLSESKGVFNNLIQRIQKCSTQAVIRIVLLGDDAFINSFLQAYVECLTSRPHEYMACFRFYFVPLVPSYLAKFLGSLDPQYEVLFGNHEPSDVRDLSQKITRYLKTSQRTLSLPVGEVMLNRKGKLSDDDSSPTFLPFFCYVRLGTFSSVEDNVLVSASLPTPIITNHPTRELKDSSDDENNQLLSPTSPPSKLMSNLIKTSTMDDSSVLPFDLSIDYWTIIDNQKDKKDGVRTIKSSLKANIHVLTITRQSDTTVDGKICPSLTMTYITREKRQKIMKFGKKLNKIIERQEITGINRLVCTSKSQNIVLKVNIDGQEWDDVKFFQISSQWHTHIKYFPLALFNDIRNP</sequence>
<dbReference type="AlphaFoldDB" id="A0A815NM09"/>
<reference evidence="7" key="1">
    <citation type="submission" date="2021-02" db="EMBL/GenBank/DDBJ databases">
        <authorList>
            <person name="Nowell W R."/>
        </authorList>
    </citation>
    <scope>NUCLEOTIDE SEQUENCE</scope>
</reference>
<dbReference type="Proteomes" id="UP000663852">
    <property type="component" value="Unassembled WGS sequence"/>
</dbReference>
<evidence type="ECO:0000313" key="6">
    <source>
        <dbReference type="EMBL" id="CAF1316688.1"/>
    </source>
</evidence>
<evidence type="ECO:0000259" key="4">
    <source>
        <dbReference type="Pfam" id="PF10254"/>
    </source>
</evidence>
<feature type="region of interest" description="Disordered" evidence="3">
    <location>
        <begin position="593"/>
        <end position="620"/>
    </location>
</feature>
<evidence type="ECO:0000256" key="2">
    <source>
        <dbReference type="ARBA" id="ARBA00022553"/>
    </source>
</evidence>
<name>A0A815NM09_ADIRI</name>
<proteinExistence type="inferred from homology"/>
<protein>
    <submittedName>
        <fullName evidence="7">Uncharacterized protein</fullName>
    </submittedName>
</protein>
<dbReference type="Pfam" id="PF10254">
    <property type="entry name" value="Pacs-1"/>
    <property type="match status" value="1"/>
</dbReference>
<dbReference type="PANTHER" id="PTHR13280">
    <property type="entry name" value="PHOSPHOFURIN ACIDIC CLUSTER SORTING PROTEIN"/>
    <property type="match status" value="1"/>
</dbReference>
<evidence type="ECO:0000313" key="8">
    <source>
        <dbReference type="Proteomes" id="UP000663828"/>
    </source>
</evidence>
<gene>
    <name evidence="6" type="ORF">EDS130_LOCUS31439</name>
    <name evidence="7" type="ORF">XAT740_LOCUS36227</name>
</gene>
<dbReference type="EMBL" id="CAJNOJ010000230">
    <property type="protein sequence ID" value="CAF1316688.1"/>
    <property type="molecule type" value="Genomic_DNA"/>
</dbReference>
<evidence type="ECO:0000256" key="3">
    <source>
        <dbReference type="SAM" id="MobiDB-lite"/>
    </source>
</evidence>
<dbReference type="PANTHER" id="PTHR13280:SF17">
    <property type="entry name" value="KRUEPPEL TARGET AT 95D, ISOFORM A"/>
    <property type="match status" value="1"/>
</dbReference>
<dbReference type="GO" id="GO:0072659">
    <property type="term" value="P:protein localization to plasma membrane"/>
    <property type="evidence" value="ECO:0007669"/>
    <property type="project" value="TreeGrafter"/>
</dbReference>
<evidence type="ECO:0000313" key="7">
    <source>
        <dbReference type="EMBL" id="CAF1439438.1"/>
    </source>
</evidence>
<dbReference type="EMBL" id="CAJNOR010003699">
    <property type="protein sequence ID" value="CAF1439438.1"/>
    <property type="molecule type" value="Genomic_DNA"/>
</dbReference>
<evidence type="ECO:0000259" key="5">
    <source>
        <dbReference type="Pfam" id="PF25332"/>
    </source>
</evidence>
<keyword evidence="8" id="KW-1185">Reference proteome</keyword>
<accession>A0A815NM09</accession>
<organism evidence="7 8">
    <name type="scientific">Adineta ricciae</name>
    <name type="common">Rotifer</name>
    <dbReference type="NCBI Taxonomy" id="249248"/>
    <lineage>
        <taxon>Eukaryota</taxon>
        <taxon>Metazoa</taxon>
        <taxon>Spiralia</taxon>
        <taxon>Gnathifera</taxon>
        <taxon>Rotifera</taxon>
        <taxon>Eurotatoria</taxon>
        <taxon>Bdelloidea</taxon>
        <taxon>Adinetida</taxon>
        <taxon>Adinetidae</taxon>
        <taxon>Adineta</taxon>
    </lineage>
</organism>
<comment type="similarity">
    <text evidence="1">Belongs to the PACS family.</text>
</comment>
<dbReference type="Pfam" id="PF25332">
    <property type="entry name" value="C2_PACS_N"/>
    <property type="match status" value="1"/>
</dbReference>
<dbReference type="OrthoDB" id="28829at2759"/>